<keyword evidence="2 5" id="KW-0436">Ligase</keyword>
<dbReference type="PANTHER" id="PTHR23132">
    <property type="entry name" value="D-ALANINE--D-ALANINE LIGASE"/>
    <property type="match status" value="1"/>
</dbReference>
<dbReference type="Gene3D" id="3.30.470.20">
    <property type="entry name" value="ATP-grasp fold, B domain"/>
    <property type="match status" value="1"/>
</dbReference>
<dbReference type="Pfam" id="PF07478">
    <property type="entry name" value="Dala_Dala_lig_C"/>
    <property type="match status" value="1"/>
</dbReference>
<dbReference type="InterPro" id="IPR013815">
    <property type="entry name" value="ATP_grasp_subdomain_1"/>
</dbReference>
<organism evidence="5 6">
    <name type="scientific">Chelatococcus caeni</name>
    <dbReference type="NCBI Taxonomy" id="1348468"/>
    <lineage>
        <taxon>Bacteria</taxon>
        <taxon>Pseudomonadati</taxon>
        <taxon>Pseudomonadota</taxon>
        <taxon>Alphaproteobacteria</taxon>
        <taxon>Hyphomicrobiales</taxon>
        <taxon>Chelatococcaceae</taxon>
        <taxon>Chelatococcus</taxon>
    </lineage>
</organism>
<name>A0A840BZE2_9HYPH</name>
<dbReference type="InterPro" id="IPR011761">
    <property type="entry name" value="ATP-grasp"/>
</dbReference>
<dbReference type="EMBL" id="JACIEN010000005">
    <property type="protein sequence ID" value="MBB4018921.1"/>
    <property type="molecule type" value="Genomic_DNA"/>
</dbReference>
<keyword evidence="6" id="KW-1185">Reference proteome</keyword>
<evidence type="ECO:0000313" key="6">
    <source>
        <dbReference type="Proteomes" id="UP000577362"/>
    </source>
</evidence>
<protein>
    <submittedName>
        <fullName evidence="5">Putative ATP-grasp superfamily ATP-dependent carboligase</fullName>
    </submittedName>
</protein>
<dbReference type="PROSITE" id="PS50975">
    <property type="entry name" value="ATP_GRASP"/>
    <property type="match status" value="1"/>
</dbReference>
<evidence type="ECO:0000313" key="5">
    <source>
        <dbReference type="EMBL" id="MBB4018921.1"/>
    </source>
</evidence>
<evidence type="ECO:0000256" key="2">
    <source>
        <dbReference type="ARBA" id="ARBA00022598"/>
    </source>
</evidence>
<dbReference type="AlphaFoldDB" id="A0A840BZE2"/>
<dbReference type="InterPro" id="IPR011095">
    <property type="entry name" value="Dala_Dala_lig_C"/>
</dbReference>
<comment type="similarity">
    <text evidence="1">Belongs to the D-alanine--D-alanine ligase family.</text>
</comment>
<dbReference type="GO" id="GO:0008716">
    <property type="term" value="F:D-alanine-D-alanine ligase activity"/>
    <property type="evidence" value="ECO:0007669"/>
    <property type="project" value="InterPro"/>
</dbReference>
<proteinExistence type="inferred from homology"/>
<gene>
    <name evidence="5" type="ORF">GGR16_003968</name>
</gene>
<accession>A0A840BZE2</accession>
<dbReference type="GO" id="GO:0005524">
    <property type="term" value="F:ATP binding"/>
    <property type="evidence" value="ECO:0007669"/>
    <property type="project" value="UniProtKB-UniRule"/>
</dbReference>
<dbReference type="Gene3D" id="3.30.1490.20">
    <property type="entry name" value="ATP-grasp fold, A domain"/>
    <property type="match status" value="1"/>
</dbReference>
<reference evidence="5 6" key="1">
    <citation type="submission" date="2020-08" db="EMBL/GenBank/DDBJ databases">
        <title>Genomic Encyclopedia of Type Strains, Phase IV (KMG-IV): sequencing the most valuable type-strain genomes for metagenomic binning, comparative biology and taxonomic classification.</title>
        <authorList>
            <person name="Goeker M."/>
        </authorList>
    </citation>
    <scope>NUCLEOTIDE SEQUENCE [LARGE SCALE GENOMIC DNA]</scope>
    <source>
        <strain evidence="5 6">DSM 103737</strain>
    </source>
</reference>
<comment type="caution">
    <text evidence="5">The sequence shown here is derived from an EMBL/GenBank/DDBJ whole genome shotgun (WGS) entry which is preliminary data.</text>
</comment>
<evidence type="ECO:0000256" key="1">
    <source>
        <dbReference type="ARBA" id="ARBA00010871"/>
    </source>
</evidence>
<evidence type="ECO:0000256" key="3">
    <source>
        <dbReference type="PROSITE-ProRule" id="PRU00409"/>
    </source>
</evidence>
<evidence type="ECO:0000259" key="4">
    <source>
        <dbReference type="PROSITE" id="PS50975"/>
    </source>
</evidence>
<feature type="domain" description="ATP-grasp" evidence="4">
    <location>
        <begin position="59"/>
        <end position="237"/>
    </location>
</feature>
<dbReference type="SUPFAM" id="SSF56059">
    <property type="entry name" value="Glutathione synthetase ATP-binding domain-like"/>
    <property type="match status" value="1"/>
</dbReference>
<sequence length="319" mass="34365">MVADAINAEVGRQGVDVVLASSVPGLKLLAEIRDRIRAPVFPMPDLPTLEILNHKLKFADICAACGVPTPPTLFYRSQTELRPAEIRTKIAFPCVLKPVSASGGDGVNVVHGEAELNAALSSAAEYLHDGLLVQEYIAGRDVGLSVFAQDGEIKNWASFYCDGHWSTEFAHIPGLLEAGRAIIAHTRFTGIANFDARFDPQSGRLLFLECNPRFFRRVEAGRNCGLDFVAAGLAAMGLAADQPTSLTEGRHLSARDLFSRPGLKLVSSHAYSLKSASRDIMSILRDPAPVLGSFLHEHAVRSVKLSWLGLAAILSNVAD</sequence>
<dbReference type="PANTHER" id="PTHR23132:SF23">
    <property type="entry name" value="D-ALANINE--D-ALANINE LIGASE B"/>
    <property type="match status" value="1"/>
</dbReference>
<dbReference type="RefSeq" id="WP_183317701.1">
    <property type="nucleotide sequence ID" value="NZ_JACIEN010000005.1"/>
</dbReference>
<keyword evidence="3" id="KW-0547">Nucleotide-binding</keyword>
<dbReference type="Proteomes" id="UP000577362">
    <property type="component" value="Unassembled WGS sequence"/>
</dbReference>
<dbReference type="GO" id="GO:0046872">
    <property type="term" value="F:metal ion binding"/>
    <property type="evidence" value="ECO:0007669"/>
    <property type="project" value="InterPro"/>
</dbReference>
<keyword evidence="3" id="KW-0067">ATP-binding</keyword>